<accession>A0A5N6ZV77</accession>
<gene>
    <name evidence="1" type="ORF">BDV27DRAFT_160710</name>
</gene>
<dbReference type="AlphaFoldDB" id="A0A5N6ZV77"/>
<name>A0A5N6ZV77_9EURO</name>
<evidence type="ECO:0000313" key="2">
    <source>
        <dbReference type="Proteomes" id="UP000326268"/>
    </source>
</evidence>
<proteinExistence type="predicted"/>
<reference evidence="1 2" key="1">
    <citation type="submission" date="2019-04" db="EMBL/GenBank/DDBJ databases">
        <title>Friends and foes A comparative genomics studyof 23 Aspergillus species from section Flavi.</title>
        <authorList>
            <consortium name="DOE Joint Genome Institute"/>
            <person name="Kjaerbolling I."/>
            <person name="Vesth T."/>
            <person name="Frisvad J.C."/>
            <person name="Nybo J.L."/>
            <person name="Theobald S."/>
            <person name="Kildgaard S."/>
            <person name="Isbrandt T."/>
            <person name="Kuo A."/>
            <person name="Sato A."/>
            <person name="Lyhne E.K."/>
            <person name="Kogle M.E."/>
            <person name="Wiebenga A."/>
            <person name="Kun R.S."/>
            <person name="Lubbers R.J."/>
            <person name="Makela M.R."/>
            <person name="Barry K."/>
            <person name="Chovatia M."/>
            <person name="Clum A."/>
            <person name="Daum C."/>
            <person name="Haridas S."/>
            <person name="He G."/>
            <person name="LaButti K."/>
            <person name="Lipzen A."/>
            <person name="Mondo S."/>
            <person name="Riley R."/>
            <person name="Salamov A."/>
            <person name="Simmons B.A."/>
            <person name="Magnuson J.K."/>
            <person name="Henrissat B."/>
            <person name="Mortensen U.H."/>
            <person name="Larsen T.O."/>
            <person name="Devries R.P."/>
            <person name="Grigoriev I.V."/>
            <person name="Machida M."/>
            <person name="Baker S.E."/>
            <person name="Andersen M.R."/>
        </authorList>
    </citation>
    <scope>NUCLEOTIDE SEQUENCE [LARGE SCALE GENOMIC DNA]</scope>
    <source>
        <strain evidence="1 2">CBS 763.97</strain>
    </source>
</reference>
<protein>
    <submittedName>
        <fullName evidence="1">Uncharacterized protein</fullName>
    </submittedName>
</protein>
<dbReference type="RefSeq" id="XP_031924548.1">
    <property type="nucleotide sequence ID" value="XM_032073085.1"/>
</dbReference>
<evidence type="ECO:0000313" key="1">
    <source>
        <dbReference type="EMBL" id="KAE8361467.1"/>
    </source>
</evidence>
<sequence>MFDRQQFATGKAEHKVFTWWTKHIADQDALDATKIDIQEMANIVAQSGTITELCQAFWGRGEPHEQTILNIGVLRFPDPSHAYFKLYRIKLSAWVDGSRTTFEMCDMNATKGEFYSRIFKARKAAIDQLKPEARANVVQEGEDLFA</sequence>
<keyword evidence="2" id="KW-1185">Reference proteome</keyword>
<organism evidence="1 2">
    <name type="scientific">Aspergillus caelatus</name>
    <dbReference type="NCBI Taxonomy" id="61420"/>
    <lineage>
        <taxon>Eukaryota</taxon>
        <taxon>Fungi</taxon>
        <taxon>Dikarya</taxon>
        <taxon>Ascomycota</taxon>
        <taxon>Pezizomycotina</taxon>
        <taxon>Eurotiomycetes</taxon>
        <taxon>Eurotiomycetidae</taxon>
        <taxon>Eurotiales</taxon>
        <taxon>Aspergillaceae</taxon>
        <taxon>Aspergillus</taxon>
        <taxon>Aspergillus subgen. Circumdati</taxon>
    </lineage>
</organism>
<dbReference type="GeneID" id="43657531"/>
<dbReference type="OrthoDB" id="2735833at2759"/>
<dbReference type="EMBL" id="ML737735">
    <property type="protein sequence ID" value="KAE8361467.1"/>
    <property type="molecule type" value="Genomic_DNA"/>
</dbReference>
<dbReference type="Proteomes" id="UP000326268">
    <property type="component" value="Unassembled WGS sequence"/>
</dbReference>